<proteinExistence type="predicted"/>
<comment type="caution">
    <text evidence="1">The sequence shown here is derived from an EMBL/GenBank/DDBJ whole genome shotgun (WGS) entry which is preliminary data.</text>
</comment>
<accession>A0A941GE88</accession>
<dbReference type="RefSeq" id="WP_212117231.1">
    <property type="nucleotide sequence ID" value="NZ_JAGTPX020000003.1"/>
</dbReference>
<gene>
    <name evidence="1" type="ORF">KD144_03810</name>
</gene>
<sequence length="141" mass="16211">MIKEVRILCMKGMATMYQALYYHRNTTTSAAFHPYLHYPIYFREFPEVNPTKLIDSAKDTLTLLPDVEACLKQLVTSPDFSKNLMSAAQLSKTATVEQLIKSIGIKEIPKISYNPDGITLNFDHKNKPPHCCYLSVQLRWR</sequence>
<evidence type="ECO:0000313" key="1">
    <source>
        <dbReference type="EMBL" id="MBR8668657.1"/>
    </source>
</evidence>
<protein>
    <submittedName>
        <fullName evidence="1">Uncharacterized protein</fullName>
    </submittedName>
</protein>
<dbReference type="InterPro" id="IPR058870">
    <property type="entry name" value="YuzC"/>
</dbReference>
<dbReference type="AlphaFoldDB" id="A0A941GE88"/>
<organism evidence="1">
    <name type="scientific">Niallia circulans</name>
    <name type="common">Bacillus circulans</name>
    <dbReference type="NCBI Taxonomy" id="1397"/>
    <lineage>
        <taxon>Bacteria</taxon>
        <taxon>Bacillati</taxon>
        <taxon>Bacillota</taxon>
        <taxon>Bacilli</taxon>
        <taxon>Bacillales</taxon>
        <taxon>Bacillaceae</taxon>
        <taxon>Niallia</taxon>
    </lineage>
</organism>
<reference evidence="1" key="1">
    <citation type="submission" date="2021-04" db="EMBL/GenBank/DDBJ databases">
        <title>Genomic analysis of electroactive and textile dye degrading Bacillus circulans strain: DC10 isolated from constructed wetland-microbial fuel cells treating textile dye wastewaters.</title>
        <authorList>
            <person name="Patel D.U."/>
            <person name="Desai C.R."/>
        </authorList>
    </citation>
    <scope>NUCLEOTIDE SEQUENCE</scope>
    <source>
        <strain evidence="1">DC10</strain>
    </source>
</reference>
<dbReference type="Pfam" id="PF26344">
    <property type="entry name" value="YuzC"/>
    <property type="match status" value="1"/>
</dbReference>
<dbReference type="EMBL" id="JAGTPX010000003">
    <property type="protein sequence ID" value="MBR8668657.1"/>
    <property type="molecule type" value="Genomic_DNA"/>
</dbReference>
<name>A0A941GE88_NIACI</name>